<evidence type="ECO:0000256" key="3">
    <source>
        <dbReference type="PIRSR" id="PIRSR036893-52"/>
    </source>
</evidence>
<evidence type="ECO:0000256" key="2">
    <source>
        <dbReference type="PIRNR" id="PIRNR036893"/>
    </source>
</evidence>
<keyword evidence="3" id="KW-0564">Palmitate</keyword>
<dbReference type="PROSITE" id="PS00213">
    <property type="entry name" value="LIPOCALIN"/>
    <property type="match status" value="1"/>
</dbReference>
<dbReference type="InterPro" id="IPR012674">
    <property type="entry name" value="Calycin"/>
</dbReference>
<comment type="similarity">
    <text evidence="1 2">Belongs to the calycin superfamily. Lipocalin family.</text>
</comment>
<dbReference type="GO" id="GO:0006950">
    <property type="term" value="P:response to stress"/>
    <property type="evidence" value="ECO:0007669"/>
    <property type="project" value="UniProtKB-ARBA"/>
</dbReference>
<keyword evidence="3" id="KW-0449">Lipoprotein</keyword>
<reference evidence="6" key="2">
    <citation type="journal article" date="2020" name="Antonie Van Leeuwenhoek">
        <title>Labilibaculum antarcticum sp. nov., a novel facultative anaerobic, psychrotorelant bacterium isolated from marine sediment of Antarctica.</title>
        <authorList>
            <person name="Watanabe M."/>
            <person name="Kojima H."/>
            <person name="Fukui M."/>
        </authorList>
    </citation>
    <scope>NUCLEOTIDE SEQUENCE [LARGE SCALE GENOMIC DNA]</scope>
    <source>
        <strain evidence="6">SPP2</strain>
    </source>
</reference>
<feature type="lipid moiety-binding region" description="S-diacylglycerol cysteine" evidence="3">
    <location>
        <position position="37"/>
    </location>
</feature>
<feature type="domain" description="Lipocalin/cytosolic fatty-acid binding" evidence="4">
    <location>
        <begin position="52"/>
        <end position="194"/>
    </location>
</feature>
<gene>
    <name evidence="5" type="ORF">ALGA_3145</name>
</gene>
<evidence type="ECO:0000313" key="5">
    <source>
        <dbReference type="EMBL" id="BAX81445.1"/>
    </source>
</evidence>
<keyword evidence="6" id="KW-1185">Reference proteome</keyword>
<dbReference type="EMBL" id="AP018042">
    <property type="protein sequence ID" value="BAX81445.1"/>
    <property type="molecule type" value="Genomic_DNA"/>
</dbReference>
<dbReference type="KEGG" id="mbas:ALGA_3145"/>
<name>A0A1Y1CM69_9BACT</name>
<dbReference type="CDD" id="cd19438">
    <property type="entry name" value="lipocalin_Blc-like"/>
    <property type="match status" value="1"/>
</dbReference>
<dbReference type="SUPFAM" id="SSF50814">
    <property type="entry name" value="Lipocalins"/>
    <property type="match status" value="1"/>
</dbReference>
<protein>
    <submittedName>
        <fullName evidence="5">Lipocalin</fullName>
    </submittedName>
</protein>
<organism evidence="5 6">
    <name type="scientific">Labilibaculum antarcticum</name>
    <dbReference type="NCBI Taxonomy" id="1717717"/>
    <lineage>
        <taxon>Bacteria</taxon>
        <taxon>Pseudomonadati</taxon>
        <taxon>Bacteroidota</taxon>
        <taxon>Bacteroidia</taxon>
        <taxon>Marinilabiliales</taxon>
        <taxon>Marinifilaceae</taxon>
        <taxon>Labilibaculum</taxon>
    </lineage>
</organism>
<dbReference type="PANTHER" id="PTHR10612:SF34">
    <property type="entry name" value="APOLIPOPROTEIN D"/>
    <property type="match status" value="1"/>
</dbReference>
<dbReference type="Gene3D" id="2.40.128.20">
    <property type="match status" value="1"/>
</dbReference>
<evidence type="ECO:0000259" key="4">
    <source>
        <dbReference type="Pfam" id="PF08212"/>
    </source>
</evidence>
<dbReference type="InterPro" id="IPR047202">
    <property type="entry name" value="Lipocalin_Blc-like_dom"/>
</dbReference>
<dbReference type="PANTHER" id="PTHR10612">
    <property type="entry name" value="APOLIPOPROTEIN D"/>
    <property type="match status" value="1"/>
</dbReference>
<dbReference type="InterPro" id="IPR000566">
    <property type="entry name" value="Lipocln_cytosolic_FA-bd_dom"/>
</dbReference>
<evidence type="ECO:0000256" key="1">
    <source>
        <dbReference type="ARBA" id="ARBA00006889"/>
    </source>
</evidence>
<dbReference type="InterPro" id="IPR002446">
    <property type="entry name" value="Lipocalin_bac"/>
</dbReference>
<dbReference type="AlphaFoldDB" id="A0A1Y1CM69"/>
<dbReference type="Pfam" id="PF08212">
    <property type="entry name" value="Lipocalin_2"/>
    <property type="match status" value="1"/>
</dbReference>
<sequence>MFIKFDKNNRMLKISKRLTIALFIISSLIISNSFMSCNTQKSMIDKTVVEQLDIQRYLGIWYEIARYDHRFERGLVGVTADYSTRDDGKIKVVNSGYENSFEGKFSQAVGKAKIPQPEKAPAKLKVSFFLFFYGDYFVMELDKDYQWAVIGSSSDKYLWILSRTPKMENELYTDLLTRLKKRGYDVSSLIKVEQKPL</sequence>
<dbReference type="Proteomes" id="UP000218267">
    <property type="component" value="Chromosome"/>
</dbReference>
<reference evidence="5 6" key="1">
    <citation type="journal article" date="2018" name="Mar. Genomics">
        <title>Complete genome sequence of Marinifilaceae bacterium strain SPP2, isolated from the Antarctic marine sediment.</title>
        <authorList>
            <person name="Watanabe M."/>
            <person name="Kojima H."/>
            <person name="Fukui M."/>
        </authorList>
    </citation>
    <scope>NUCLEOTIDE SEQUENCE [LARGE SCALE GENOMIC DNA]</scope>
    <source>
        <strain evidence="5 6">SPP2</strain>
    </source>
</reference>
<dbReference type="InterPro" id="IPR022272">
    <property type="entry name" value="Lipocalin_CS"/>
</dbReference>
<dbReference type="PIRSF" id="PIRSF036893">
    <property type="entry name" value="Lipocalin_ApoD"/>
    <property type="match status" value="1"/>
</dbReference>
<dbReference type="PRINTS" id="PR01171">
    <property type="entry name" value="BCTLIPOCALIN"/>
</dbReference>
<feature type="lipid moiety-binding region" description="N-palmitoyl cysteine" evidence="3">
    <location>
        <position position="37"/>
    </location>
</feature>
<evidence type="ECO:0000313" key="6">
    <source>
        <dbReference type="Proteomes" id="UP000218267"/>
    </source>
</evidence>
<accession>A0A1Y1CM69</accession>
<proteinExistence type="inferred from homology"/>
<dbReference type="InterPro" id="IPR022271">
    <property type="entry name" value="Lipocalin_ApoD"/>
</dbReference>